<evidence type="ECO:0000256" key="1">
    <source>
        <dbReference type="SAM" id="SignalP"/>
    </source>
</evidence>
<proteinExistence type="predicted"/>
<accession>A0A9P9W925</accession>
<feature type="chain" id="PRO_5040260570" evidence="1">
    <location>
        <begin position="23"/>
        <end position="183"/>
    </location>
</feature>
<keyword evidence="3" id="KW-1185">Reference proteome</keyword>
<gene>
    <name evidence="2" type="ORF">JX265_013165</name>
</gene>
<comment type="caution">
    <text evidence="2">The sequence shown here is derived from an EMBL/GenBank/DDBJ whole genome shotgun (WGS) entry which is preliminary data.</text>
</comment>
<protein>
    <submittedName>
        <fullName evidence="2">Uncharacterized protein</fullName>
    </submittedName>
</protein>
<evidence type="ECO:0000313" key="2">
    <source>
        <dbReference type="EMBL" id="KAI1851808.1"/>
    </source>
</evidence>
<evidence type="ECO:0000313" key="3">
    <source>
        <dbReference type="Proteomes" id="UP000829685"/>
    </source>
</evidence>
<dbReference type="AlphaFoldDB" id="A0A9P9W925"/>
<reference evidence="2" key="1">
    <citation type="submission" date="2021-03" db="EMBL/GenBank/DDBJ databases">
        <title>Revisited historic fungal species revealed as producer of novel bioactive compounds through whole genome sequencing and comparative genomics.</title>
        <authorList>
            <person name="Vignolle G.A."/>
            <person name="Hochenegger N."/>
            <person name="Mach R.L."/>
            <person name="Mach-Aigner A.R."/>
            <person name="Javad Rahimi M."/>
            <person name="Salim K.A."/>
            <person name="Chan C.M."/>
            <person name="Lim L.B.L."/>
            <person name="Cai F."/>
            <person name="Druzhinina I.S."/>
            <person name="U'Ren J.M."/>
            <person name="Derntl C."/>
        </authorList>
    </citation>
    <scope>NUCLEOTIDE SEQUENCE</scope>
    <source>
        <strain evidence="2">TUCIM 5799</strain>
    </source>
</reference>
<name>A0A9P9W925_9PEZI</name>
<dbReference type="EMBL" id="JAFIMR010000064">
    <property type="protein sequence ID" value="KAI1851808.1"/>
    <property type="molecule type" value="Genomic_DNA"/>
</dbReference>
<organism evidence="2 3">
    <name type="scientific">Neoarthrinium moseri</name>
    <dbReference type="NCBI Taxonomy" id="1658444"/>
    <lineage>
        <taxon>Eukaryota</taxon>
        <taxon>Fungi</taxon>
        <taxon>Dikarya</taxon>
        <taxon>Ascomycota</taxon>
        <taxon>Pezizomycotina</taxon>
        <taxon>Sordariomycetes</taxon>
        <taxon>Xylariomycetidae</taxon>
        <taxon>Amphisphaeriales</taxon>
        <taxon>Apiosporaceae</taxon>
        <taxon>Neoarthrinium</taxon>
    </lineage>
</organism>
<feature type="signal peptide" evidence="1">
    <location>
        <begin position="1"/>
        <end position="22"/>
    </location>
</feature>
<keyword evidence="1" id="KW-0732">Signal</keyword>
<sequence>MKVQFAVGLAATFTAAWQPAAALHSPNMAAAPRRPARATGTGRQGVLLPDTDVAFAAAFAETASVQGIATTEEVDGVYGTCLVATNATISDCEAVIDDIAANSGNLSVAPGFCLNWWEGGCQGRVCGKNDLYEADAQSVASTMKGSILDTCIANGLTGVAADCADYKGSCGTYRLFLQTFAGI</sequence>
<dbReference type="Proteomes" id="UP000829685">
    <property type="component" value="Unassembled WGS sequence"/>
</dbReference>